<dbReference type="STRING" id="870435.A0A0C3KMP5"/>
<dbReference type="PRINTS" id="PR00420">
    <property type="entry name" value="RNGMNOXGNASE"/>
</dbReference>
<dbReference type="Pfam" id="PF01494">
    <property type="entry name" value="FAD_binding_3"/>
    <property type="match status" value="1"/>
</dbReference>
<dbReference type="EMBL" id="KN831951">
    <property type="protein sequence ID" value="KIO10847.1"/>
    <property type="molecule type" value="Genomic_DNA"/>
</dbReference>
<comment type="similarity">
    <text evidence="2">Belongs to the PheA/TfdB FAD monooxygenase family.</text>
</comment>
<keyword evidence="10" id="KW-1185">Reference proteome</keyword>
<keyword evidence="3" id="KW-0285">Flavoprotein</keyword>
<evidence type="ECO:0000256" key="5">
    <source>
        <dbReference type="ARBA" id="ARBA00023002"/>
    </source>
</evidence>
<dbReference type="OrthoDB" id="1716816at2759"/>
<reference evidence="10" key="2">
    <citation type="submission" date="2015-01" db="EMBL/GenBank/DDBJ databases">
        <title>Evolutionary Origins and Diversification of the Mycorrhizal Mutualists.</title>
        <authorList>
            <consortium name="DOE Joint Genome Institute"/>
            <consortium name="Mycorrhizal Genomics Consortium"/>
            <person name="Kohler A."/>
            <person name="Kuo A."/>
            <person name="Nagy L.G."/>
            <person name="Floudas D."/>
            <person name="Copeland A."/>
            <person name="Barry K.W."/>
            <person name="Cichocki N."/>
            <person name="Veneault-Fourrey C."/>
            <person name="LaButti K."/>
            <person name="Lindquist E.A."/>
            <person name="Lipzen A."/>
            <person name="Lundell T."/>
            <person name="Morin E."/>
            <person name="Murat C."/>
            <person name="Riley R."/>
            <person name="Ohm R."/>
            <person name="Sun H."/>
            <person name="Tunlid A."/>
            <person name="Henrissat B."/>
            <person name="Grigoriev I.V."/>
            <person name="Hibbett D.S."/>
            <person name="Martin F."/>
        </authorList>
    </citation>
    <scope>NUCLEOTIDE SEQUENCE [LARGE SCALE GENOMIC DNA]</scope>
    <source>
        <strain evidence="10">Marx 270</strain>
    </source>
</reference>
<evidence type="ECO:0000259" key="8">
    <source>
        <dbReference type="Pfam" id="PF07976"/>
    </source>
</evidence>
<dbReference type="Gene3D" id="3.40.30.20">
    <property type="match status" value="1"/>
</dbReference>
<reference evidence="9 10" key="1">
    <citation type="submission" date="2014-04" db="EMBL/GenBank/DDBJ databases">
        <authorList>
            <consortium name="DOE Joint Genome Institute"/>
            <person name="Kuo A."/>
            <person name="Kohler A."/>
            <person name="Costa M.D."/>
            <person name="Nagy L.G."/>
            <person name="Floudas D."/>
            <person name="Copeland A."/>
            <person name="Barry K.W."/>
            <person name="Cichocki N."/>
            <person name="Veneault-Fourrey C."/>
            <person name="LaButti K."/>
            <person name="Lindquist E.A."/>
            <person name="Lipzen A."/>
            <person name="Lundell T."/>
            <person name="Morin E."/>
            <person name="Murat C."/>
            <person name="Sun H."/>
            <person name="Tunlid A."/>
            <person name="Henrissat B."/>
            <person name="Grigoriev I.V."/>
            <person name="Hibbett D.S."/>
            <person name="Martin F."/>
            <person name="Nordberg H.P."/>
            <person name="Cantor M.N."/>
            <person name="Hua S.X."/>
        </authorList>
    </citation>
    <scope>NUCLEOTIDE SEQUENCE [LARGE SCALE GENOMIC DNA]</scope>
    <source>
        <strain evidence="9 10">Marx 270</strain>
    </source>
</reference>
<evidence type="ECO:0000259" key="7">
    <source>
        <dbReference type="Pfam" id="PF01494"/>
    </source>
</evidence>
<dbReference type="AlphaFoldDB" id="A0A0C3KMP5"/>
<comment type="cofactor">
    <cofactor evidence="1">
        <name>FAD</name>
        <dbReference type="ChEBI" id="CHEBI:57692"/>
    </cofactor>
</comment>
<evidence type="ECO:0000256" key="3">
    <source>
        <dbReference type="ARBA" id="ARBA00022630"/>
    </source>
</evidence>
<dbReference type="InterPro" id="IPR038220">
    <property type="entry name" value="PHOX_C_sf"/>
</dbReference>
<dbReference type="InParanoid" id="A0A0C3KMP5"/>
<dbReference type="SUPFAM" id="SSF52833">
    <property type="entry name" value="Thioredoxin-like"/>
    <property type="match status" value="1"/>
</dbReference>
<accession>A0A0C3KMP5</accession>
<dbReference type="Proteomes" id="UP000054217">
    <property type="component" value="Unassembled WGS sequence"/>
</dbReference>
<evidence type="ECO:0000256" key="4">
    <source>
        <dbReference type="ARBA" id="ARBA00022827"/>
    </source>
</evidence>
<dbReference type="SUPFAM" id="SSF51905">
    <property type="entry name" value="FAD/NAD(P)-binding domain"/>
    <property type="match status" value="1"/>
</dbReference>
<keyword evidence="6" id="KW-0812">Transmembrane</keyword>
<dbReference type="GO" id="GO:0071949">
    <property type="term" value="F:FAD binding"/>
    <property type="evidence" value="ECO:0007669"/>
    <property type="project" value="InterPro"/>
</dbReference>
<protein>
    <submittedName>
        <fullName evidence="9">Uncharacterized protein</fullName>
    </submittedName>
</protein>
<feature type="domain" description="FAD-binding" evidence="7">
    <location>
        <begin position="44"/>
        <end position="179"/>
    </location>
</feature>
<name>A0A0C3KMP5_PISTI</name>
<keyword evidence="6" id="KW-0472">Membrane</keyword>
<dbReference type="GO" id="GO:0016709">
    <property type="term" value="F:oxidoreductase activity, acting on paired donors, with incorporation or reduction of molecular oxygen, NAD(P)H as one donor, and incorporation of one atom of oxygen"/>
    <property type="evidence" value="ECO:0007669"/>
    <property type="project" value="UniProtKB-ARBA"/>
</dbReference>
<dbReference type="InterPro" id="IPR036188">
    <property type="entry name" value="FAD/NAD-bd_sf"/>
</dbReference>
<keyword evidence="5" id="KW-0560">Oxidoreductase</keyword>
<dbReference type="Pfam" id="PF07976">
    <property type="entry name" value="Phe_hydrox_dim"/>
    <property type="match status" value="1"/>
</dbReference>
<dbReference type="HOGENOM" id="CLU_1008713_0_0_1"/>
<dbReference type="InterPro" id="IPR050641">
    <property type="entry name" value="RIFMO-like"/>
</dbReference>
<dbReference type="PANTHER" id="PTHR43004">
    <property type="entry name" value="TRK SYSTEM POTASSIUM UPTAKE PROTEIN"/>
    <property type="match status" value="1"/>
</dbReference>
<proteinExistence type="inferred from homology"/>
<feature type="domain" description="Phenol hydroxylase-like C-terminal dimerisation" evidence="8">
    <location>
        <begin position="216"/>
        <end position="275"/>
    </location>
</feature>
<evidence type="ECO:0000256" key="2">
    <source>
        <dbReference type="ARBA" id="ARBA00007801"/>
    </source>
</evidence>
<evidence type="ECO:0000313" key="9">
    <source>
        <dbReference type="EMBL" id="KIO10847.1"/>
    </source>
</evidence>
<evidence type="ECO:0000256" key="6">
    <source>
        <dbReference type="SAM" id="Phobius"/>
    </source>
</evidence>
<dbReference type="PANTHER" id="PTHR43004:SF19">
    <property type="entry name" value="BINDING MONOOXYGENASE, PUTATIVE (JCVI)-RELATED"/>
    <property type="match status" value="1"/>
</dbReference>
<organism evidence="9 10">
    <name type="scientific">Pisolithus tinctorius Marx 270</name>
    <dbReference type="NCBI Taxonomy" id="870435"/>
    <lineage>
        <taxon>Eukaryota</taxon>
        <taxon>Fungi</taxon>
        <taxon>Dikarya</taxon>
        <taxon>Basidiomycota</taxon>
        <taxon>Agaricomycotina</taxon>
        <taxon>Agaricomycetes</taxon>
        <taxon>Agaricomycetidae</taxon>
        <taxon>Boletales</taxon>
        <taxon>Sclerodermatineae</taxon>
        <taxon>Pisolithaceae</taxon>
        <taxon>Pisolithus</taxon>
    </lineage>
</organism>
<keyword evidence="4" id="KW-0274">FAD</keyword>
<dbReference type="Gene3D" id="3.30.9.10">
    <property type="entry name" value="D-Amino Acid Oxidase, subunit A, domain 2"/>
    <property type="match status" value="1"/>
</dbReference>
<sequence>MTVHSAPSKVDVLIIGAGPAGVMWANTLVPRRCKRSHRGPTSYGLGDRLLRKDCRVYMATFYEPSENGGIKLSRRAPDITAPSARYPFELALRQRAIESIFLDSMKTRGAEVQRSTRPIEIELSNDAAELADPTSYPVKVTLGRLSPNGTVHHEVVHAKFVLCADGAHSWVRNAFGIAMDLVLTGDFNAPIQTQKIQALEKSLEQPESFLNQYPRERVLLDDTDVSGTIGGKGYAYYGIPDEGALVVVRPDGYIVMITPLDGSGEINKYFARFMNA</sequence>
<feature type="transmembrane region" description="Helical" evidence="6">
    <location>
        <begin position="12"/>
        <end position="29"/>
    </location>
</feature>
<evidence type="ECO:0000313" key="10">
    <source>
        <dbReference type="Proteomes" id="UP000054217"/>
    </source>
</evidence>
<dbReference type="InterPro" id="IPR036249">
    <property type="entry name" value="Thioredoxin-like_sf"/>
</dbReference>
<dbReference type="Gene3D" id="3.50.50.60">
    <property type="entry name" value="FAD/NAD(P)-binding domain"/>
    <property type="match status" value="2"/>
</dbReference>
<gene>
    <name evidence="9" type="ORF">M404DRAFT_7446</name>
</gene>
<keyword evidence="6" id="KW-1133">Transmembrane helix</keyword>
<evidence type="ECO:0000256" key="1">
    <source>
        <dbReference type="ARBA" id="ARBA00001974"/>
    </source>
</evidence>
<dbReference type="InterPro" id="IPR002938">
    <property type="entry name" value="FAD-bd"/>
</dbReference>
<dbReference type="InterPro" id="IPR012941">
    <property type="entry name" value="Phe_hydrox_C_dim_dom"/>
</dbReference>